<dbReference type="Pfam" id="PF00498">
    <property type="entry name" value="FHA"/>
    <property type="match status" value="1"/>
</dbReference>
<reference evidence="8" key="1">
    <citation type="submission" date="2025-08" db="UniProtKB">
        <authorList>
            <consortium name="RefSeq"/>
        </authorList>
    </citation>
    <scope>IDENTIFICATION</scope>
    <source>
        <tissue evidence="8">Entire body</tissue>
    </source>
</reference>
<feature type="domain" description="Protein kinase" evidence="6">
    <location>
        <begin position="148"/>
        <end position="433"/>
    </location>
</feature>
<dbReference type="InterPro" id="IPR017441">
    <property type="entry name" value="Protein_kinase_ATP_BS"/>
</dbReference>
<dbReference type="SMART" id="SM00240">
    <property type="entry name" value="FHA"/>
    <property type="match status" value="1"/>
</dbReference>
<dbReference type="Gene3D" id="1.10.510.10">
    <property type="entry name" value="Transferase(Phosphotransferase) domain 1"/>
    <property type="match status" value="1"/>
</dbReference>
<accession>A0A7F5R7G3</accession>
<dbReference type="SUPFAM" id="SSF49879">
    <property type="entry name" value="SMAD/FHA domain"/>
    <property type="match status" value="1"/>
</dbReference>
<dbReference type="PROSITE" id="PS50006">
    <property type="entry name" value="FHA_DOMAIN"/>
    <property type="match status" value="1"/>
</dbReference>
<comment type="similarity">
    <text evidence="4">Belongs to the protein kinase superfamily.</text>
</comment>
<evidence type="ECO:0000313" key="7">
    <source>
        <dbReference type="Proteomes" id="UP000192223"/>
    </source>
</evidence>
<keyword evidence="4" id="KW-0808">Transferase</keyword>
<evidence type="ECO:0000259" key="6">
    <source>
        <dbReference type="PROSITE" id="PS50011"/>
    </source>
</evidence>
<organism evidence="7 8">
    <name type="scientific">Agrilus planipennis</name>
    <name type="common">Emerald ash borer</name>
    <name type="synonym">Agrilus marcopoli</name>
    <dbReference type="NCBI Taxonomy" id="224129"/>
    <lineage>
        <taxon>Eukaryota</taxon>
        <taxon>Metazoa</taxon>
        <taxon>Ecdysozoa</taxon>
        <taxon>Arthropoda</taxon>
        <taxon>Hexapoda</taxon>
        <taxon>Insecta</taxon>
        <taxon>Pterygota</taxon>
        <taxon>Neoptera</taxon>
        <taxon>Endopterygota</taxon>
        <taxon>Coleoptera</taxon>
        <taxon>Polyphaga</taxon>
        <taxon>Elateriformia</taxon>
        <taxon>Buprestoidea</taxon>
        <taxon>Buprestidae</taxon>
        <taxon>Agrilinae</taxon>
        <taxon>Agrilus</taxon>
    </lineage>
</organism>
<dbReference type="GO" id="GO:0005524">
    <property type="term" value="F:ATP binding"/>
    <property type="evidence" value="ECO:0007669"/>
    <property type="project" value="UniProtKB-UniRule"/>
</dbReference>
<keyword evidence="4" id="KW-0723">Serine/threonine-protein kinase</keyword>
<dbReference type="InterPro" id="IPR008271">
    <property type="entry name" value="Ser/Thr_kinase_AS"/>
</dbReference>
<dbReference type="InterPro" id="IPR000719">
    <property type="entry name" value="Prot_kinase_dom"/>
</dbReference>
<dbReference type="PROSITE" id="PS50011">
    <property type="entry name" value="PROTEIN_KINASE_DOM"/>
    <property type="match status" value="1"/>
</dbReference>
<evidence type="ECO:0000313" key="8">
    <source>
        <dbReference type="RefSeq" id="XP_025831900.1"/>
    </source>
</evidence>
<gene>
    <name evidence="8" type="primary">LOC108732626</name>
</gene>
<keyword evidence="2 3" id="KW-0067">ATP-binding</keyword>
<dbReference type="Pfam" id="PF00069">
    <property type="entry name" value="Pkinase"/>
    <property type="match status" value="1"/>
</dbReference>
<evidence type="ECO:0000256" key="4">
    <source>
        <dbReference type="RuleBase" id="RU000304"/>
    </source>
</evidence>
<dbReference type="GeneID" id="108732626"/>
<dbReference type="InterPro" id="IPR008984">
    <property type="entry name" value="SMAD_FHA_dom_sf"/>
</dbReference>
<dbReference type="FunCoup" id="A0A7F5R7G3">
    <property type="interactions" value="1324"/>
</dbReference>
<dbReference type="PROSITE" id="PS00108">
    <property type="entry name" value="PROTEIN_KINASE_ST"/>
    <property type="match status" value="1"/>
</dbReference>
<sequence length="479" mass="54715">MSQLPATLTPTSSAEEKISQGITAEVPWGCLIPNRLGLQKVDLYDEEITFGRSLDCTVRAQEKFITKGRISYISMLHFIVNIKANRFPVIRDVSRNGTWVNGILVGKEKEVILQDGDKISVGMKNYTIFLFKQMIQQKDVPDEVLKKFVILETLGHGAFGKVNLAFLKRGCRPRAIKKLVKGKVSSNKNDTRKIKNEIKILSSLSHVSYSILSFLACSFKFFLTQPNIVSMMEFFENDEAFFIVLEYMDGGTLHDRILRRDCMSEKEAKLIFYQIIRAVKYLHDNEITHRDLKPANILLNSDNVETVVKVSDFGLSKVTENDTLLLTACGTPHFVAPEVWVYQYRGIPYTKKVDIWSTGVILYYMLSTKLPFVPEQSDNLQMLRNLIIRGKYSTNGPIWETISNDGKSILEKMLTVSPNSRADAEQIEKHSWLHNDVEMKEKVVALISDQELDGSIEQPCKRTLDDSIEQPYKRTRRIV</sequence>
<keyword evidence="4" id="KW-0418">Kinase</keyword>
<dbReference type="PROSITE" id="PS00107">
    <property type="entry name" value="PROTEIN_KINASE_ATP"/>
    <property type="match status" value="1"/>
</dbReference>
<dbReference type="OrthoDB" id="40902at2759"/>
<dbReference type="GO" id="GO:0004674">
    <property type="term" value="F:protein serine/threonine kinase activity"/>
    <property type="evidence" value="ECO:0007669"/>
    <property type="project" value="UniProtKB-KW"/>
</dbReference>
<dbReference type="InterPro" id="IPR000253">
    <property type="entry name" value="FHA_dom"/>
</dbReference>
<dbReference type="InterPro" id="IPR011009">
    <property type="entry name" value="Kinase-like_dom_sf"/>
</dbReference>
<dbReference type="FunFam" id="1.10.510.10:FF:000571">
    <property type="entry name" value="Maternal embryonic leucine zipper kinase"/>
    <property type="match status" value="1"/>
</dbReference>
<protein>
    <submittedName>
        <fullName evidence="8">Ovarian-specific serine/threonine-protein kinase Lok-like isoform X1</fullName>
    </submittedName>
</protein>
<dbReference type="InParanoid" id="A0A7F5R7G3"/>
<dbReference type="AlphaFoldDB" id="A0A7F5R7G3"/>
<dbReference type="KEGG" id="apln:108732626"/>
<evidence type="ECO:0000259" key="5">
    <source>
        <dbReference type="PROSITE" id="PS50006"/>
    </source>
</evidence>
<name>A0A7F5R7G3_AGRPL</name>
<dbReference type="SMART" id="SM00220">
    <property type="entry name" value="S_TKc"/>
    <property type="match status" value="1"/>
</dbReference>
<dbReference type="PANTHER" id="PTHR24347">
    <property type="entry name" value="SERINE/THREONINE-PROTEIN KINASE"/>
    <property type="match status" value="1"/>
</dbReference>
<evidence type="ECO:0000256" key="1">
    <source>
        <dbReference type="ARBA" id="ARBA00022741"/>
    </source>
</evidence>
<dbReference type="Gene3D" id="2.60.200.20">
    <property type="match status" value="1"/>
</dbReference>
<dbReference type="CDD" id="cd05117">
    <property type="entry name" value="STKc_CAMK"/>
    <property type="match status" value="1"/>
</dbReference>
<dbReference type="SUPFAM" id="SSF56112">
    <property type="entry name" value="Protein kinase-like (PK-like)"/>
    <property type="match status" value="1"/>
</dbReference>
<evidence type="ECO:0000256" key="2">
    <source>
        <dbReference type="ARBA" id="ARBA00022840"/>
    </source>
</evidence>
<proteinExistence type="inferred from homology"/>
<keyword evidence="7" id="KW-1185">Reference proteome</keyword>
<dbReference type="RefSeq" id="XP_025831900.1">
    <property type="nucleotide sequence ID" value="XM_025976115.1"/>
</dbReference>
<dbReference type="Proteomes" id="UP000192223">
    <property type="component" value="Unplaced"/>
</dbReference>
<keyword evidence="1 3" id="KW-0547">Nucleotide-binding</keyword>
<feature type="binding site" evidence="3">
    <location>
        <position position="178"/>
    </location>
    <ligand>
        <name>ATP</name>
        <dbReference type="ChEBI" id="CHEBI:30616"/>
    </ligand>
</feature>
<feature type="domain" description="FHA" evidence="5">
    <location>
        <begin position="48"/>
        <end position="105"/>
    </location>
</feature>
<evidence type="ECO:0000256" key="3">
    <source>
        <dbReference type="PROSITE-ProRule" id="PRU10141"/>
    </source>
</evidence>